<evidence type="ECO:0000259" key="3">
    <source>
        <dbReference type="Pfam" id="PF01551"/>
    </source>
</evidence>
<name>A0A4S8Q7C6_9ACTN</name>
<feature type="domain" description="M23ase beta-sheet core" evidence="3">
    <location>
        <begin position="179"/>
        <end position="273"/>
    </location>
</feature>
<accession>A0A4S8Q7C6</accession>
<comment type="caution">
    <text evidence="4">The sequence shown here is derived from an EMBL/GenBank/DDBJ whole genome shotgun (WGS) entry which is preliminary data.</text>
</comment>
<reference evidence="4 5" key="2">
    <citation type="submission" date="2019-05" db="EMBL/GenBank/DDBJ databases">
        <title>Glycomyces buryatensis sp. nov.</title>
        <authorList>
            <person name="Nikitina E."/>
        </authorList>
    </citation>
    <scope>NUCLEOTIDE SEQUENCE [LARGE SCALE GENOMIC DNA]</scope>
    <source>
        <strain evidence="4 5">18</strain>
    </source>
</reference>
<keyword evidence="5" id="KW-1185">Reference proteome</keyword>
<keyword evidence="2" id="KW-0472">Membrane</keyword>
<dbReference type="Gene3D" id="2.70.70.10">
    <property type="entry name" value="Glucose Permease (Domain IIA)"/>
    <property type="match status" value="1"/>
</dbReference>
<dbReference type="Proteomes" id="UP000308760">
    <property type="component" value="Unassembled WGS sequence"/>
</dbReference>
<evidence type="ECO:0000313" key="5">
    <source>
        <dbReference type="Proteomes" id="UP000308760"/>
    </source>
</evidence>
<dbReference type="SUPFAM" id="SSF51261">
    <property type="entry name" value="Duplicated hybrid motif"/>
    <property type="match status" value="1"/>
</dbReference>
<keyword evidence="2" id="KW-1133">Transmembrane helix</keyword>
<evidence type="ECO:0000256" key="2">
    <source>
        <dbReference type="SAM" id="Phobius"/>
    </source>
</evidence>
<keyword evidence="2" id="KW-0812">Transmembrane</keyword>
<dbReference type="PANTHER" id="PTHR21666:SF270">
    <property type="entry name" value="MUREIN HYDROLASE ACTIVATOR ENVC"/>
    <property type="match status" value="1"/>
</dbReference>
<feature type="region of interest" description="Disordered" evidence="1">
    <location>
        <begin position="123"/>
        <end position="167"/>
    </location>
</feature>
<dbReference type="InterPro" id="IPR016047">
    <property type="entry name" value="M23ase_b-sheet_dom"/>
</dbReference>
<evidence type="ECO:0000256" key="1">
    <source>
        <dbReference type="SAM" id="MobiDB-lite"/>
    </source>
</evidence>
<dbReference type="PANTHER" id="PTHR21666">
    <property type="entry name" value="PEPTIDASE-RELATED"/>
    <property type="match status" value="1"/>
</dbReference>
<reference evidence="5" key="1">
    <citation type="submission" date="2019-04" db="EMBL/GenBank/DDBJ databases">
        <title>Nocardioides xinjiangensis sp. nov.</title>
        <authorList>
            <person name="Liu S."/>
        </authorList>
    </citation>
    <scope>NUCLEOTIDE SEQUENCE [LARGE SCALE GENOMIC DNA]</scope>
    <source>
        <strain evidence="5">18</strain>
    </source>
</reference>
<dbReference type="CDD" id="cd12797">
    <property type="entry name" value="M23_peptidase"/>
    <property type="match status" value="1"/>
</dbReference>
<dbReference type="RefSeq" id="WP_136536158.1">
    <property type="nucleotide sequence ID" value="NZ_STGY01000067.1"/>
</dbReference>
<sequence length="284" mass="29853">MAKHDDTPEFSNRQLRSRRLRAVLRLRRIRNERHGWRYVTAGLVGIIAAGSVMSAVSGHSAASEAAEADSTEQVEFVQASWEVDSVIDEITAAQAAAAEAAAAEAAAAEAAAAEAAAAEAAAAEAAQKEAEEQAAAEAEAEAQRLAEEEAAAAEAARPDWISPSDSSITSTYGERWGRLHAGLDFGNNTGDDIWTIADGTVTYAGWMDGYGNFVVVDHGDGVTTAYGHATEVLVSVGDEVSQGDVVSLTGSTGNSTGPHLHFEVRIDDEQVDPMGWLEERGVEL</sequence>
<protein>
    <submittedName>
        <fullName evidence="4">M23 family metallopeptidase</fullName>
    </submittedName>
</protein>
<proteinExistence type="predicted"/>
<dbReference type="InterPro" id="IPR050570">
    <property type="entry name" value="Cell_wall_metabolism_enzyme"/>
</dbReference>
<dbReference type="InterPro" id="IPR011055">
    <property type="entry name" value="Dup_hybrid_motif"/>
</dbReference>
<dbReference type="AlphaFoldDB" id="A0A4S8Q7C6"/>
<dbReference type="OrthoDB" id="1099523at2"/>
<gene>
    <name evidence="4" type="ORF">FAB82_19245</name>
</gene>
<feature type="transmembrane region" description="Helical" evidence="2">
    <location>
        <begin position="35"/>
        <end position="56"/>
    </location>
</feature>
<dbReference type="EMBL" id="STGY01000067">
    <property type="protein sequence ID" value="THV38575.1"/>
    <property type="molecule type" value="Genomic_DNA"/>
</dbReference>
<organism evidence="4 5">
    <name type="scientific">Glycomyces buryatensis</name>
    <dbReference type="NCBI Taxonomy" id="2570927"/>
    <lineage>
        <taxon>Bacteria</taxon>
        <taxon>Bacillati</taxon>
        <taxon>Actinomycetota</taxon>
        <taxon>Actinomycetes</taxon>
        <taxon>Glycomycetales</taxon>
        <taxon>Glycomycetaceae</taxon>
        <taxon>Glycomyces</taxon>
    </lineage>
</organism>
<evidence type="ECO:0000313" key="4">
    <source>
        <dbReference type="EMBL" id="THV38575.1"/>
    </source>
</evidence>
<dbReference type="Pfam" id="PF01551">
    <property type="entry name" value="Peptidase_M23"/>
    <property type="match status" value="1"/>
</dbReference>
<dbReference type="GO" id="GO:0004222">
    <property type="term" value="F:metalloendopeptidase activity"/>
    <property type="evidence" value="ECO:0007669"/>
    <property type="project" value="TreeGrafter"/>
</dbReference>